<protein>
    <submittedName>
        <fullName evidence="1">Uncharacterized protein</fullName>
    </submittedName>
</protein>
<evidence type="ECO:0000313" key="2">
    <source>
        <dbReference type="Proteomes" id="UP000319732"/>
    </source>
</evidence>
<organism evidence="1 2">
    <name type="scientific">Exilibacterium tricleocarpae</name>
    <dbReference type="NCBI Taxonomy" id="2591008"/>
    <lineage>
        <taxon>Bacteria</taxon>
        <taxon>Pseudomonadati</taxon>
        <taxon>Pseudomonadota</taxon>
        <taxon>Gammaproteobacteria</taxon>
        <taxon>Cellvibrionales</taxon>
        <taxon>Cellvibrionaceae</taxon>
        <taxon>Exilibacterium</taxon>
    </lineage>
</organism>
<dbReference type="Proteomes" id="UP000319732">
    <property type="component" value="Unassembled WGS sequence"/>
</dbReference>
<name>A0A545SYA6_9GAMM</name>
<dbReference type="RefSeq" id="WP_142929221.1">
    <property type="nucleotide sequence ID" value="NZ_ML660104.1"/>
</dbReference>
<reference evidence="1 2" key="1">
    <citation type="submission" date="2019-06" db="EMBL/GenBank/DDBJ databases">
        <title>Whole genome sequence for Cellvibrionaceae sp. R142.</title>
        <authorList>
            <person name="Wang G."/>
        </authorList>
    </citation>
    <scope>NUCLEOTIDE SEQUENCE [LARGE SCALE GENOMIC DNA]</scope>
    <source>
        <strain evidence="1 2">R142</strain>
    </source>
</reference>
<gene>
    <name evidence="1" type="ORF">FKG94_22590</name>
</gene>
<sequence>MSESLADPGPFFSSEQQQIVEPKDLQAADVAEVEQFEIALNTLLEGSDSDLNNTPSPIERILGGVASLTEDRNQAFSRISGMVEEFGVDNLENLQNVGAPTLEQSVQLAQESMQHGVETTLKLHQAQMELTSSIEMKSWISTLARSVVNLVKSVVVHTR</sequence>
<evidence type="ECO:0000313" key="1">
    <source>
        <dbReference type="EMBL" id="TQV69943.1"/>
    </source>
</evidence>
<accession>A0A545SYA6</accession>
<proteinExistence type="predicted"/>
<dbReference type="EMBL" id="VHSG01000026">
    <property type="protein sequence ID" value="TQV69943.1"/>
    <property type="molecule type" value="Genomic_DNA"/>
</dbReference>
<dbReference type="AlphaFoldDB" id="A0A545SYA6"/>
<comment type="caution">
    <text evidence="1">The sequence shown here is derived from an EMBL/GenBank/DDBJ whole genome shotgun (WGS) entry which is preliminary data.</text>
</comment>
<keyword evidence="2" id="KW-1185">Reference proteome</keyword>